<feature type="transmembrane region" description="Helical" evidence="10">
    <location>
        <begin position="268"/>
        <end position="289"/>
    </location>
</feature>
<evidence type="ECO:0000256" key="4">
    <source>
        <dbReference type="ARBA" id="ARBA00023040"/>
    </source>
</evidence>
<dbReference type="PROSITE" id="PS00237">
    <property type="entry name" value="G_PROTEIN_RECEP_F1_1"/>
    <property type="match status" value="1"/>
</dbReference>
<evidence type="ECO:0000256" key="9">
    <source>
        <dbReference type="SAM" id="MobiDB-lite"/>
    </source>
</evidence>
<dbReference type="Proteomes" id="UP001620626">
    <property type="component" value="Unassembled WGS sequence"/>
</dbReference>
<feature type="transmembrane region" description="Helical" evidence="10">
    <location>
        <begin position="70"/>
        <end position="98"/>
    </location>
</feature>
<evidence type="ECO:0000256" key="8">
    <source>
        <dbReference type="RuleBase" id="RU000688"/>
    </source>
</evidence>
<dbReference type="InterPro" id="IPR017452">
    <property type="entry name" value="GPCR_Rhodpsn_7TM"/>
</dbReference>
<dbReference type="PANTHER" id="PTHR24243:SF208">
    <property type="entry name" value="PYROKININ-1 RECEPTOR"/>
    <property type="match status" value="1"/>
</dbReference>
<reference evidence="12 13" key="1">
    <citation type="submission" date="2024-10" db="EMBL/GenBank/DDBJ databases">
        <authorList>
            <person name="Kim D."/>
        </authorList>
    </citation>
    <scope>NUCLEOTIDE SEQUENCE [LARGE SCALE GENOMIC DNA]</scope>
    <source>
        <strain evidence="12">BH-2024</strain>
    </source>
</reference>
<dbReference type="SMART" id="SM01381">
    <property type="entry name" value="7TM_GPCR_Srsx"/>
    <property type="match status" value="1"/>
</dbReference>
<dbReference type="Pfam" id="PF00001">
    <property type="entry name" value="7tm_1"/>
    <property type="match status" value="1"/>
</dbReference>
<feature type="region of interest" description="Disordered" evidence="9">
    <location>
        <begin position="451"/>
        <end position="530"/>
    </location>
</feature>
<evidence type="ECO:0000256" key="3">
    <source>
        <dbReference type="ARBA" id="ARBA00022989"/>
    </source>
</evidence>
<comment type="caution">
    <text evidence="12">The sequence shown here is derived from an EMBL/GenBank/DDBJ whole genome shotgun (WGS) entry which is preliminary data.</text>
</comment>
<organism evidence="12 13">
    <name type="scientific">Heterodera trifolii</name>
    <dbReference type="NCBI Taxonomy" id="157864"/>
    <lineage>
        <taxon>Eukaryota</taxon>
        <taxon>Metazoa</taxon>
        <taxon>Ecdysozoa</taxon>
        <taxon>Nematoda</taxon>
        <taxon>Chromadorea</taxon>
        <taxon>Rhabditida</taxon>
        <taxon>Tylenchina</taxon>
        <taxon>Tylenchomorpha</taxon>
        <taxon>Tylenchoidea</taxon>
        <taxon>Heteroderidae</taxon>
        <taxon>Heteroderinae</taxon>
        <taxon>Heterodera</taxon>
    </lineage>
</organism>
<dbReference type="PRINTS" id="PR00237">
    <property type="entry name" value="GPCRRHODOPSN"/>
</dbReference>
<keyword evidence="5 10" id="KW-0472">Membrane</keyword>
<evidence type="ECO:0000256" key="6">
    <source>
        <dbReference type="ARBA" id="ARBA00023170"/>
    </source>
</evidence>
<keyword evidence="13" id="KW-1185">Reference proteome</keyword>
<proteinExistence type="inferred from homology"/>
<evidence type="ECO:0000259" key="11">
    <source>
        <dbReference type="PROSITE" id="PS50262"/>
    </source>
</evidence>
<feature type="transmembrane region" description="Helical" evidence="10">
    <location>
        <begin position="37"/>
        <end position="58"/>
    </location>
</feature>
<evidence type="ECO:0000256" key="5">
    <source>
        <dbReference type="ARBA" id="ARBA00023136"/>
    </source>
</evidence>
<protein>
    <recommendedName>
        <fullName evidence="11">G-protein coupled receptors family 1 profile domain-containing protein</fullName>
    </recommendedName>
</protein>
<dbReference type="AlphaFoldDB" id="A0ABD2L036"/>
<evidence type="ECO:0000313" key="12">
    <source>
        <dbReference type="EMBL" id="KAL3108524.1"/>
    </source>
</evidence>
<evidence type="ECO:0000313" key="13">
    <source>
        <dbReference type="Proteomes" id="UP001620626"/>
    </source>
</evidence>
<evidence type="ECO:0000256" key="2">
    <source>
        <dbReference type="ARBA" id="ARBA00022692"/>
    </source>
</evidence>
<dbReference type="Gene3D" id="1.20.1070.10">
    <property type="entry name" value="Rhodopsin 7-helix transmembrane proteins"/>
    <property type="match status" value="1"/>
</dbReference>
<keyword evidence="7 8" id="KW-0807">Transducer</keyword>
<dbReference type="GO" id="GO:0004930">
    <property type="term" value="F:G protein-coupled receptor activity"/>
    <property type="evidence" value="ECO:0007669"/>
    <property type="project" value="UniProtKB-KW"/>
</dbReference>
<evidence type="ECO:0000256" key="7">
    <source>
        <dbReference type="ARBA" id="ARBA00023224"/>
    </source>
</evidence>
<keyword evidence="6 8" id="KW-0675">Receptor</keyword>
<sequence>MDNCAPFQYAVENISRYVYEKLGERCAMPSIVFPTVVIYGLILLLGILGNLCTCLVILRNKCMQNPTNYYLFSLAISDLLLLVLGLPMELHGVFGAIYPYKFGEFICKGRAFLIEFTSYASILTITCFSVERWLAICFPLRIKIFSTLDRAVKVIVAVWLCAFLAASPVLSIVVVNKLPVPDWATDQPWLPLVSSDGQLLIGTETCAMDFMRPFAQRNFIFIAFTIFFLLPALLITLVYFHIVYRLCASGDRSLTAESAKQKTRSRKSLLKILVSVVVMFFLCWLPFHVQRLLSVYLNESSMESVEDEQYNSAIHTLFSIVFYISGYCYYSNSACNPILYNILSAKYRIAFCKTILGERFAHKMLSGRNRARDFAIAGGAGLNSNLNSKVSTGGSSMQWRTLSPKNSSMANNHNNRPTISLTNSPLLLKIEQNAYHLNNVTSVAKCHSVVPMRGKPSRSHDSSDWTPSSSLGQSFRRSVTPKGTATMTKSGLELLLKRNRHRREKSTNSEKREEQTKKWQNEMPKFKRAE</sequence>
<dbReference type="PANTHER" id="PTHR24243">
    <property type="entry name" value="G-PROTEIN COUPLED RECEPTOR"/>
    <property type="match status" value="1"/>
</dbReference>
<feature type="transmembrane region" description="Helical" evidence="10">
    <location>
        <begin position="154"/>
        <end position="175"/>
    </location>
</feature>
<dbReference type="PROSITE" id="PS50262">
    <property type="entry name" value="G_PROTEIN_RECEP_F1_2"/>
    <property type="match status" value="1"/>
</dbReference>
<evidence type="ECO:0000256" key="10">
    <source>
        <dbReference type="SAM" id="Phobius"/>
    </source>
</evidence>
<keyword evidence="4 8" id="KW-0297">G-protein coupled receptor</keyword>
<evidence type="ECO:0000256" key="1">
    <source>
        <dbReference type="ARBA" id="ARBA00004141"/>
    </source>
</evidence>
<dbReference type="InterPro" id="IPR000276">
    <property type="entry name" value="GPCR_Rhodpsn"/>
</dbReference>
<keyword evidence="3 10" id="KW-1133">Transmembrane helix</keyword>
<keyword evidence="2 8" id="KW-0812">Transmembrane</keyword>
<feature type="transmembrane region" description="Helical" evidence="10">
    <location>
        <begin position="219"/>
        <end position="247"/>
    </location>
</feature>
<dbReference type="SUPFAM" id="SSF81321">
    <property type="entry name" value="Family A G protein-coupled receptor-like"/>
    <property type="match status" value="1"/>
</dbReference>
<comment type="subcellular location">
    <subcellularLocation>
        <location evidence="1">Membrane</location>
        <topology evidence="1">Multi-pass membrane protein</topology>
    </subcellularLocation>
</comment>
<feature type="compositionally biased region" description="Basic and acidic residues" evidence="9">
    <location>
        <begin position="505"/>
        <end position="530"/>
    </location>
</feature>
<name>A0ABD2L036_9BILA</name>
<feature type="domain" description="G-protein coupled receptors family 1 profile" evidence="11">
    <location>
        <begin position="49"/>
        <end position="340"/>
    </location>
</feature>
<accession>A0ABD2L036</accession>
<gene>
    <name evidence="12" type="ORF">niasHT_015446</name>
</gene>
<dbReference type="EMBL" id="JBICBT010000590">
    <property type="protein sequence ID" value="KAL3108524.1"/>
    <property type="molecule type" value="Genomic_DNA"/>
</dbReference>
<feature type="compositionally biased region" description="Polar residues" evidence="9">
    <location>
        <begin position="471"/>
        <end position="489"/>
    </location>
</feature>
<dbReference type="GO" id="GO:0016020">
    <property type="term" value="C:membrane"/>
    <property type="evidence" value="ECO:0007669"/>
    <property type="project" value="UniProtKB-SubCell"/>
</dbReference>
<comment type="similarity">
    <text evidence="8">Belongs to the G-protein coupled receptor 1 family.</text>
</comment>
<feature type="transmembrane region" description="Helical" evidence="10">
    <location>
        <begin position="118"/>
        <end position="142"/>
    </location>
</feature>